<sequence length="262" mass="27627">MQRQTAIAVGVALLLVLAGCSTSTYQSSSADESTANDASTIRVSGSGSADAEPNQAIVRVAVVATAPDAATARRQLAENTSRMRSALEDIGIEDDEITTVRYDIYQDRVPPREEDDEPRIQYRASHDFQITVSDPDRTGEIIDTAVQNGATEINDVSFTLSTDRQRELESRARQAAMADARSKARALAGAANLTVTGVKVIRTAESGSPRPADERYATATAAPAPTEVAGSDLDSGPVTVTTTVQVVYRAGPANRSATGTPT</sequence>
<feature type="compositionally biased region" description="Low complexity" evidence="1">
    <location>
        <begin position="217"/>
        <end position="226"/>
    </location>
</feature>
<dbReference type="OrthoDB" id="12132at2157"/>
<dbReference type="EMBL" id="FNQT01000002">
    <property type="protein sequence ID" value="SEA13825.1"/>
    <property type="molecule type" value="Genomic_DNA"/>
</dbReference>
<feature type="region of interest" description="Disordered" evidence="1">
    <location>
        <begin position="205"/>
        <end position="237"/>
    </location>
</feature>
<dbReference type="RefSeq" id="WP_176791223.1">
    <property type="nucleotide sequence ID" value="NZ_FNQT01000002.1"/>
</dbReference>
<evidence type="ECO:0000256" key="1">
    <source>
        <dbReference type="SAM" id="MobiDB-lite"/>
    </source>
</evidence>
<dbReference type="Gene3D" id="3.30.110.170">
    <property type="entry name" value="Protein of unknown function (DUF541), domain 1"/>
    <property type="match status" value="1"/>
</dbReference>
<dbReference type="PANTHER" id="PTHR34387:SF2">
    <property type="entry name" value="SLR1258 PROTEIN"/>
    <property type="match status" value="1"/>
</dbReference>
<dbReference type="PROSITE" id="PS51257">
    <property type="entry name" value="PROKAR_LIPOPROTEIN"/>
    <property type="match status" value="1"/>
</dbReference>
<keyword evidence="3" id="KW-1185">Reference proteome</keyword>
<protein>
    <recommendedName>
        <fullName evidence="4">DUF541 domain-containing protein</fullName>
    </recommendedName>
</protein>
<dbReference type="Proteomes" id="UP000236755">
    <property type="component" value="Unassembled WGS sequence"/>
</dbReference>
<proteinExistence type="predicted"/>
<gene>
    <name evidence="2" type="ORF">SAMN04488065_2043</name>
</gene>
<dbReference type="InterPro" id="IPR052022">
    <property type="entry name" value="26kDa_periplasmic_antigen"/>
</dbReference>
<feature type="region of interest" description="Disordered" evidence="1">
    <location>
        <begin position="25"/>
        <end position="50"/>
    </location>
</feature>
<evidence type="ECO:0000313" key="2">
    <source>
        <dbReference type="EMBL" id="SEA13825.1"/>
    </source>
</evidence>
<organism evidence="2 3">
    <name type="scientific">Haloplanus vescus</name>
    <dbReference type="NCBI Taxonomy" id="555874"/>
    <lineage>
        <taxon>Archaea</taxon>
        <taxon>Methanobacteriati</taxon>
        <taxon>Methanobacteriota</taxon>
        <taxon>Stenosarchaea group</taxon>
        <taxon>Halobacteria</taxon>
        <taxon>Halobacteriales</taxon>
        <taxon>Haloferacaceae</taxon>
        <taxon>Haloplanus</taxon>
    </lineage>
</organism>
<reference evidence="2 3" key="1">
    <citation type="submission" date="2016-10" db="EMBL/GenBank/DDBJ databases">
        <authorList>
            <person name="de Groot N.N."/>
        </authorList>
    </citation>
    <scope>NUCLEOTIDE SEQUENCE [LARGE SCALE GENOMIC DNA]</scope>
    <source>
        <strain evidence="2 3">CGMCC 1.8712</strain>
    </source>
</reference>
<accession>A0A1H3YQL2</accession>
<dbReference type="GO" id="GO:0006974">
    <property type="term" value="P:DNA damage response"/>
    <property type="evidence" value="ECO:0007669"/>
    <property type="project" value="TreeGrafter"/>
</dbReference>
<dbReference type="Pfam" id="PF04402">
    <property type="entry name" value="SIMPL"/>
    <property type="match status" value="1"/>
</dbReference>
<dbReference type="InterPro" id="IPR007497">
    <property type="entry name" value="SIMPL/DUF541"/>
</dbReference>
<dbReference type="Gene3D" id="3.30.70.2970">
    <property type="entry name" value="Protein of unknown function (DUF541), domain 2"/>
    <property type="match status" value="1"/>
</dbReference>
<feature type="compositionally biased region" description="Polar residues" evidence="1">
    <location>
        <begin position="25"/>
        <end position="47"/>
    </location>
</feature>
<dbReference type="AlphaFoldDB" id="A0A1H3YQL2"/>
<evidence type="ECO:0000313" key="3">
    <source>
        <dbReference type="Proteomes" id="UP000236755"/>
    </source>
</evidence>
<evidence type="ECO:0008006" key="4">
    <source>
        <dbReference type="Google" id="ProtNLM"/>
    </source>
</evidence>
<name>A0A1H3YQL2_9EURY</name>
<dbReference type="PANTHER" id="PTHR34387">
    <property type="entry name" value="SLR1258 PROTEIN"/>
    <property type="match status" value="1"/>
</dbReference>